<evidence type="ECO:0000256" key="3">
    <source>
        <dbReference type="SAM" id="Coils"/>
    </source>
</evidence>
<feature type="region of interest" description="Disordered" evidence="4">
    <location>
        <begin position="1705"/>
        <end position="1812"/>
    </location>
</feature>
<evidence type="ECO:0000259" key="5">
    <source>
        <dbReference type="PROSITE" id="PS50128"/>
    </source>
</evidence>
<dbReference type="GO" id="GO:0006396">
    <property type="term" value="P:RNA processing"/>
    <property type="evidence" value="ECO:0007669"/>
    <property type="project" value="InterPro"/>
</dbReference>
<keyword evidence="2" id="KW-0804">Transcription</keyword>
<feature type="compositionally biased region" description="Basic and acidic residues" evidence="4">
    <location>
        <begin position="2536"/>
        <end position="2547"/>
    </location>
</feature>
<keyword evidence="1" id="KW-0805">Transcription regulation</keyword>
<feature type="region of interest" description="Disordered" evidence="4">
    <location>
        <begin position="144"/>
        <end position="175"/>
    </location>
</feature>
<feature type="domain" description="SURP motif" evidence="5">
    <location>
        <begin position="1589"/>
        <end position="1631"/>
    </location>
</feature>
<evidence type="ECO:0000313" key="8">
    <source>
        <dbReference type="Proteomes" id="UP000265515"/>
    </source>
</evidence>
<feature type="compositionally biased region" description="Basic and acidic residues" evidence="4">
    <location>
        <begin position="2847"/>
        <end position="2860"/>
    </location>
</feature>
<feature type="compositionally biased region" description="Basic and acidic residues" evidence="4">
    <location>
        <begin position="2442"/>
        <end position="2459"/>
    </location>
</feature>
<feature type="region of interest" description="Disordered" evidence="4">
    <location>
        <begin position="1650"/>
        <end position="1686"/>
    </location>
</feature>
<dbReference type="PANTHER" id="PTHR24559">
    <property type="entry name" value="TRANSPOSON TY3-I GAG-POL POLYPROTEIN"/>
    <property type="match status" value="1"/>
</dbReference>
<feature type="compositionally biased region" description="Gly residues" evidence="4">
    <location>
        <begin position="17"/>
        <end position="30"/>
    </location>
</feature>
<feature type="region of interest" description="Disordered" evidence="4">
    <location>
        <begin position="1"/>
        <end position="43"/>
    </location>
</feature>
<feature type="compositionally biased region" description="Basic and acidic residues" evidence="4">
    <location>
        <begin position="2933"/>
        <end position="2942"/>
    </location>
</feature>
<evidence type="ECO:0008006" key="9">
    <source>
        <dbReference type="Google" id="ProtNLM"/>
    </source>
</evidence>
<feature type="compositionally biased region" description="Basic and acidic residues" evidence="4">
    <location>
        <begin position="1743"/>
        <end position="1763"/>
    </location>
</feature>
<feature type="compositionally biased region" description="Basic and acidic residues" evidence="4">
    <location>
        <begin position="2869"/>
        <end position="2893"/>
    </location>
</feature>
<dbReference type="PANTHER" id="PTHR24559:SF444">
    <property type="entry name" value="REVERSE TRANSCRIPTASE DOMAIN-CONTAINING PROTEIN"/>
    <property type="match status" value="1"/>
</dbReference>
<feature type="compositionally biased region" description="Basic residues" evidence="4">
    <location>
        <begin position="3062"/>
        <end position="3071"/>
    </location>
</feature>
<feature type="compositionally biased region" description="Basic and acidic residues" evidence="4">
    <location>
        <begin position="2407"/>
        <end position="2435"/>
    </location>
</feature>
<dbReference type="Gene3D" id="2.40.70.10">
    <property type="entry name" value="Acid Proteases"/>
    <property type="match status" value="1"/>
</dbReference>
<dbReference type="InterPro" id="IPR000477">
    <property type="entry name" value="RT_dom"/>
</dbReference>
<feature type="compositionally biased region" description="Basic and acidic residues" evidence="4">
    <location>
        <begin position="3014"/>
        <end position="3046"/>
    </location>
</feature>
<feature type="compositionally biased region" description="Basic and acidic residues" evidence="4">
    <location>
        <begin position="2216"/>
        <end position="2227"/>
    </location>
</feature>
<dbReference type="Proteomes" id="UP000265515">
    <property type="component" value="Unassembled WGS sequence"/>
</dbReference>
<dbReference type="SMART" id="SM00648">
    <property type="entry name" value="SWAP"/>
    <property type="match status" value="2"/>
</dbReference>
<protein>
    <recommendedName>
        <fullName evidence="9">Reverse transcriptase domain-containing protein</fullName>
    </recommendedName>
</protein>
<feature type="compositionally biased region" description="Basic and acidic residues" evidence="4">
    <location>
        <begin position="2906"/>
        <end position="2927"/>
    </location>
</feature>
<feature type="compositionally biased region" description="Low complexity" evidence="4">
    <location>
        <begin position="1477"/>
        <end position="1486"/>
    </location>
</feature>
<dbReference type="Pfam" id="PF01805">
    <property type="entry name" value="Surp"/>
    <property type="match status" value="2"/>
</dbReference>
<feature type="compositionally biased region" description="Polar residues" evidence="4">
    <location>
        <begin position="2294"/>
        <end position="2306"/>
    </location>
</feature>
<feature type="compositionally biased region" description="Basic and acidic residues" evidence="4">
    <location>
        <begin position="1285"/>
        <end position="1314"/>
    </location>
</feature>
<feature type="region of interest" description="Disordered" evidence="4">
    <location>
        <begin position="2401"/>
        <end position="2435"/>
    </location>
</feature>
<dbReference type="Pfam" id="PF09750">
    <property type="entry name" value="DRY_EERY"/>
    <property type="match status" value="1"/>
</dbReference>
<dbReference type="SUPFAM" id="SSF56672">
    <property type="entry name" value="DNA/RNA polymerases"/>
    <property type="match status" value="1"/>
</dbReference>
<dbReference type="InterPro" id="IPR000061">
    <property type="entry name" value="Surp"/>
</dbReference>
<dbReference type="InterPro" id="IPR021109">
    <property type="entry name" value="Peptidase_aspartic_dom_sf"/>
</dbReference>
<dbReference type="Gene3D" id="3.10.10.10">
    <property type="entry name" value="HIV Type 1 Reverse Transcriptase, subunit A, domain 1"/>
    <property type="match status" value="1"/>
</dbReference>
<evidence type="ECO:0000256" key="2">
    <source>
        <dbReference type="ARBA" id="ARBA00023163"/>
    </source>
</evidence>
<feature type="compositionally biased region" description="Polar residues" evidence="4">
    <location>
        <begin position="2471"/>
        <end position="2488"/>
    </location>
</feature>
<dbReference type="Gramene" id="GBG89579">
    <property type="protein sequence ID" value="GBG89579"/>
    <property type="gene ID" value="CBR_g49368"/>
</dbReference>
<reference evidence="7 8" key="1">
    <citation type="journal article" date="2018" name="Cell">
        <title>The Chara Genome: Secondary Complexity and Implications for Plant Terrestrialization.</title>
        <authorList>
            <person name="Nishiyama T."/>
            <person name="Sakayama H."/>
            <person name="Vries J.D."/>
            <person name="Buschmann H."/>
            <person name="Saint-Marcoux D."/>
            <person name="Ullrich K.K."/>
            <person name="Haas F.B."/>
            <person name="Vanderstraeten L."/>
            <person name="Becker D."/>
            <person name="Lang D."/>
            <person name="Vosolsobe S."/>
            <person name="Rombauts S."/>
            <person name="Wilhelmsson P.K.I."/>
            <person name="Janitza P."/>
            <person name="Kern R."/>
            <person name="Heyl A."/>
            <person name="Rumpler F."/>
            <person name="Villalobos L.I.A.C."/>
            <person name="Clay J.M."/>
            <person name="Skokan R."/>
            <person name="Toyoda A."/>
            <person name="Suzuki Y."/>
            <person name="Kagoshima H."/>
            <person name="Schijlen E."/>
            <person name="Tajeshwar N."/>
            <person name="Catarino B."/>
            <person name="Hetherington A.J."/>
            <person name="Saltykova A."/>
            <person name="Bonnot C."/>
            <person name="Breuninger H."/>
            <person name="Symeonidi A."/>
            <person name="Radhakrishnan G.V."/>
            <person name="Van Nieuwerburgh F."/>
            <person name="Deforce D."/>
            <person name="Chang C."/>
            <person name="Karol K.G."/>
            <person name="Hedrich R."/>
            <person name="Ulvskov P."/>
            <person name="Glockner G."/>
            <person name="Delwiche C.F."/>
            <person name="Petrasek J."/>
            <person name="Van de Peer Y."/>
            <person name="Friml J."/>
            <person name="Beilby M."/>
            <person name="Dolan L."/>
            <person name="Kohara Y."/>
            <person name="Sugano S."/>
            <person name="Fujiyama A."/>
            <person name="Delaux P.-M."/>
            <person name="Quint M."/>
            <person name="TheiBen G."/>
            <person name="Hagemann M."/>
            <person name="Harholt J."/>
            <person name="Dunand C."/>
            <person name="Zachgo S."/>
            <person name="Langdale J."/>
            <person name="Maumus F."/>
            <person name="Straeten D.V.D."/>
            <person name="Gould S.B."/>
            <person name="Rensing S.A."/>
        </authorList>
    </citation>
    <scope>NUCLEOTIDE SEQUENCE [LARGE SCALE GENOMIC DNA]</scope>
    <source>
        <strain evidence="7 8">S276</strain>
    </source>
</reference>
<feature type="compositionally biased region" description="Basic and acidic residues" evidence="4">
    <location>
        <begin position="3126"/>
        <end position="3138"/>
    </location>
</feature>
<dbReference type="InterPro" id="IPR053134">
    <property type="entry name" value="RNA-dir_DNA_polymerase"/>
</dbReference>
<accession>A0A388M526</accession>
<feature type="compositionally biased region" description="Acidic residues" evidence="4">
    <location>
        <begin position="1766"/>
        <end position="1779"/>
    </location>
</feature>
<organism evidence="7 8">
    <name type="scientific">Chara braunii</name>
    <name type="common">Braun's stonewort</name>
    <dbReference type="NCBI Taxonomy" id="69332"/>
    <lineage>
        <taxon>Eukaryota</taxon>
        <taxon>Viridiplantae</taxon>
        <taxon>Streptophyta</taxon>
        <taxon>Charophyceae</taxon>
        <taxon>Charales</taxon>
        <taxon>Characeae</taxon>
        <taxon>Chara</taxon>
    </lineage>
</organism>
<comment type="caution">
    <text evidence="7">The sequence shown here is derived from an EMBL/GenBank/DDBJ whole genome shotgun (WGS) entry which is preliminary data.</text>
</comment>
<gene>
    <name evidence="7" type="ORF">CBR_g49368</name>
</gene>
<keyword evidence="3" id="KW-0175">Coiled coil</keyword>
<dbReference type="Gene3D" id="1.10.10.790">
    <property type="entry name" value="Surp module"/>
    <property type="match status" value="2"/>
</dbReference>
<feature type="coiled-coil region" evidence="3">
    <location>
        <begin position="246"/>
        <end position="273"/>
    </location>
</feature>
<feature type="compositionally biased region" description="Basic and acidic residues" evidence="4">
    <location>
        <begin position="1435"/>
        <end position="1446"/>
    </location>
</feature>
<feature type="region of interest" description="Disordered" evidence="4">
    <location>
        <begin position="2188"/>
        <end position="2273"/>
    </location>
</feature>
<dbReference type="Pfam" id="PF00078">
    <property type="entry name" value="RVT_1"/>
    <property type="match status" value="1"/>
</dbReference>
<feature type="compositionally biased region" description="Basic and acidic residues" evidence="4">
    <location>
        <begin position="1192"/>
        <end position="1201"/>
    </location>
</feature>
<feature type="domain" description="Reverse transcriptase" evidence="6">
    <location>
        <begin position="813"/>
        <end position="992"/>
    </location>
</feature>
<feature type="compositionally biased region" description="Basic and acidic residues" evidence="4">
    <location>
        <begin position="3162"/>
        <end position="3180"/>
    </location>
</feature>
<feature type="region of interest" description="Disordered" evidence="4">
    <location>
        <begin position="1435"/>
        <end position="1454"/>
    </location>
</feature>
<dbReference type="EMBL" id="BFEA01000746">
    <property type="protein sequence ID" value="GBG89579.1"/>
    <property type="molecule type" value="Genomic_DNA"/>
</dbReference>
<evidence type="ECO:0000313" key="7">
    <source>
        <dbReference type="EMBL" id="GBG89579.1"/>
    </source>
</evidence>
<feature type="region of interest" description="Disordered" evidence="4">
    <location>
        <begin position="2471"/>
        <end position="2570"/>
    </location>
</feature>
<dbReference type="SMART" id="SM01141">
    <property type="entry name" value="DRY_EERY"/>
    <property type="match status" value="1"/>
</dbReference>
<dbReference type="OMA" id="RMESHRY"/>
<feature type="compositionally biased region" description="Basic and acidic residues" evidence="4">
    <location>
        <begin position="163"/>
        <end position="175"/>
    </location>
</feature>
<dbReference type="InterPro" id="IPR035967">
    <property type="entry name" value="SWAP/Surp_sf"/>
</dbReference>
<feature type="region of interest" description="Disordered" evidence="4">
    <location>
        <begin position="2759"/>
        <end position="3180"/>
    </location>
</feature>
<feature type="compositionally biased region" description="Low complexity" evidence="4">
    <location>
        <begin position="144"/>
        <end position="161"/>
    </location>
</feature>
<feature type="region of interest" description="Disordered" evidence="4">
    <location>
        <begin position="2442"/>
        <end position="2461"/>
    </location>
</feature>
<feature type="compositionally biased region" description="Basic residues" evidence="4">
    <location>
        <begin position="3139"/>
        <end position="3153"/>
    </location>
</feature>
<dbReference type="GO" id="GO:0003723">
    <property type="term" value="F:RNA binding"/>
    <property type="evidence" value="ECO:0007669"/>
    <property type="project" value="InterPro"/>
</dbReference>
<evidence type="ECO:0000256" key="1">
    <source>
        <dbReference type="ARBA" id="ARBA00023015"/>
    </source>
</evidence>
<dbReference type="PROSITE" id="PS50878">
    <property type="entry name" value="RT_POL"/>
    <property type="match status" value="1"/>
</dbReference>
<proteinExistence type="predicted"/>
<dbReference type="CDD" id="cd01647">
    <property type="entry name" value="RT_LTR"/>
    <property type="match status" value="1"/>
</dbReference>
<feature type="region of interest" description="Disordered" evidence="4">
    <location>
        <begin position="2294"/>
        <end position="2328"/>
    </location>
</feature>
<feature type="compositionally biased region" description="Basic and acidic residues" evidence="4">
    <location>
        <begin position="2949"/>
        <end position="3005"/>
    </location>
</feature>
<feature type="compositionally biased region" description="Basic and acidic residues" evidence="4">
    <location>
        <begin position="1260"/>
        <end position="1276"/>
    </location>
</feature>
<feature type="compositionally biased region" description="Basic and acidic residues" evidence="4">
    <location>
        <begin position="3072"/>
        <end position="3086"/>
    </location>
</feature>
<dbReference type="InterPro" id="IPR043128">
    <property type="entry name" value="Rev_trsase/Diguanyl_cyclase"/>
</dbReference>
<dbReference type="FunFam" id="3.30.70.270:FF:000020">
    <property type="entry name" value="Transposon Tf2-6 polyprotein-like Protein"/>
    <property type="match status" value="1"/>
</dbReference>
<feature type="region of interest" description="Disordered" evidence="4">
    <location>
        <begin position="1477"/>
        <end position="1496"/>
    </location>
</feature>
<feature type="compositionally biased region" description="Basic and acidic residues" evidence="4">
    <location>
        <begin position="2808"/>
        <end position="2835"/>
    </location>
</feature>
<dbReference type="SUPFAM" id="SSF109905">
    <property type="entry name" value="Surp module (SWAP domain)"/>
    <property type="match status" value="2"/>
</dbReference>
<keyword evidence="8" id="KW-1185">Reference proteome</keyword>
<dbReference type="InterPro" id="IPR019147">
    <property type="entry name" value="SWAP_N_domain"/>
</dbReference>
<sequence length="3180" mass="347301">MAQSVHETVFLPPPQASGGGGGGGGGGGFNRRGKKRGMTASSSGMMGNQVLMAMGMEESSSLEVSGFACRFFEDENLARYVESGACFVPWKGNEHLKIDRYDVRHLLDDLSFLNRKKRGGRKSPVPDDVDEEQLDKERYFDLQLQQQQQEEGAIEPSSYSPEHPPEEESSKRQRMESHRYAAIGFSYDTQQVPDRNMEEAHRVGREGDEEARPPAASSSVEEAFMPAAASTVEEAYVPPIPVPHHLRNRMSELANLQRAVRNHKTQHEDATRALDARVLDLEQAVPGPAAGASSSASSSRQLEERVDHVVAMLGDISAFTELATISQRFELLDTKISQQQQTDHSHNNSSARPYKMPTFRIEKFDDYTHQDPVVWWQGFTTELGIHELFINTKRGCQIWLSHMATIHDVQVSDLHKKVSWADMTKEWKKRFILGKLSSAEGEVTPPSTPPDSSALLAASCTSGEDANVASSRYSYEDDAVYLVPPLDQPLHVQQSIACTVSSPSATDSAPSLQSIAGDSTSWSRLDELDPLTFTDFQWMPVPSTGRLPKPHCNVLMAQLRDYLHTAVPAPLMDDGVEVVNLHEYIAKIDREFKTQRYDDIDAPLLYIRIQIGEATCSAKSQPTQVTLADGHTHKSIDRCIDAVPVYFAPHASEAVSFDILDTKFDMILGMSWLRSEDHPVNFFNRTVHIRDRNGVLVPCTVPLPHPSINCHVVSAASMRASIIRDDIEEMGVCFLHALPPRDASSTDSSSDPRITELLDAYSDVFEGPHGVVPDRPIRHEIILEDGAVPPRGCIYRMSEEELSVLRAQLDDLLEKGWIRPSSSPYGAPVLFVRKKNKDLRLCIDHRKLDAQTIRNAGPLPRIDDLLERLGGAQFFSKLDLKSGYHQLEIRKEDRYKTAFKTRYGHFEWLVMSFGLTNAPATFQAAMTTEFRHMLDRFVLIYLDDILVYSRSLDEHVEHLRTVLERLRQAKYKANRDKCEFAHQELEYLGHYVTPQGIRPLANKIEALRVWPEPTNTTDVRSFMGLAGYYQRFITGYSKIAAPMTRLQSPKVPFVFDDAARRSFQALKTGMLMAPVLSIYDPTLPTRVTTDIPAMALGQSWNSTTAMTGTILLAMEKKRTKRAGRLGERGGGGGGNGGGIRGYVRLGEQPGQAEIVLRVKHADNPNFGFLLPNHHLHPYFRYLVEIEKGGINPEKRPARDRAQSSVVAAQSRGSGRGGGSAMSLLGATYGEDEDEDSDTSSASEEEHMELQHTEVGLSVGKEIKENSMDDYGIERSHGGNMEEEEQERKGRKEGEEISVRGEEAKAAGKMEGGELDDKLEAKGDDRRNICNRLAKVTEEGGNQHKGRERKHYELEQLEGLADKERVEAERRLSEVKARCTDARGQDMGSEEERGMVRENAAAIYPKDEVRAGSVPVAGKVVEASITLRHAPDLVSKRTGAHQERRTEVVAQGKDGGVSPTCSVVVRGAGAEHRTVAVEASHSGGAEASGERGGEGNSRLTNEAAVSTVSLADGAHVGSSANKANGCDVVPLKPHLVERSSKSAGSRAAAHESTMAGAECVADVVTQEEAGVERDEPYLAVIPPPELVRRIIEKMVEYIARNGKEFEAIIRDRDREDGRFPFLVQGNEYHGFYLDRLNTMLQLKAKQAAAASAGSHGAQESKNAGEDGDDNQAPPNLSADSKGNENSDHTELQIATYVAASDVAEVQGPGWGDEQESADQCRGGAPEGHQPAPASECVGGLWEHVPQEEDKKADEEETEQQEKAALELPDELNEPQVDTEEGDLKGAGHSPGPIHSVREPRSDSEPSEGLSPEAAAAAVAAVTRRGRGRVRDIFSDFGLVSERGFSHWGISGDMHDSTPEDAVPLLNNEKVGLFQQTDAIAVSSPLLKGGQEPDLPESGAVGIDQCQRRRDSSVSLDTLISKKVEKCPSTSMMEERGKRPGLTVESVTSVVFAALSRGNDADIADKAKVKAKEDLTSGGLERGKDAEKGQTGIRDSEMGEEGCIPDGRVVVSCLQTPQSLTWESDTHPAEPTKGNDGVWTFAQGEKEDEGGLSADEVAALVSAVTGRNRKRTAFMRDDSPKKLNVLFPIDSSDGVGTGNSMFSRRRGNRTSHDNVRDSVAVRGVSDGASPSTSTKVPEIGHDVPGISVMECVKKAERTAALAGEEFTTVLPQSSGSLKEQTLLAEWEKDEATRASEGLSRISEKEKSLEPSPLSQHCEQQDDKQAHSDQVDAEMEDMESGSMKSSERETTPLSAGEIPVAAKQRAGGSGSKAGIDAGEELPCVSFLPVSAAELATASPTGHRSTTAETSAEVPRACTPSASDSACPEGTSSFPQWSNIWAVELKSTTEDVPERKDRGTLHADDIISSVMSSLRVQVLRKVCAEADVDQCNAQAIGQLSGVEGSLSASHQDSDSELQREMNLEGSEEAKDGSVERSSRSLMEEATAKEARLGDDLSGPKDEGTSEMLKGTVMAQTASERGSQGGLDSSSPVEQRAASGVVLEGPVHSADGSREPSFGRVPVARGISPASVGQANTRPFDVLDHDPSDTSRGKVVSARAAHASPEPSPPEGSLGRVPVALVISPVSIDPANTRMSGLTGSEDALGHLPCCTSRGKALAPVSPGPSPKVFLGGVPVAREISPASIGQANTGMSSGGDDARDLVLSDTSIGKALAEGAHASPAPIPKAFIMLATAKAREAAVAVAGEADSADVGMSAQEKRKAERLKRAKAFAAMLKSGLEKAAAASAEQDNSAGLASNVLQSSEKHGVGDSQVAGSGVTPLSRAGDQRDTSRSCSRIENPAERVSSERATASAERDLLALEEVQKAKSDRSRSPGRREEFCSSPEQCYRNLPSDEGHEAGVERDTAGAQWREGSSTRDEIKKNEIQRAPDRGRTKENVIEAGLVTATGNELQKDLRIQEEEERRSVAEAAKEVRRKSLHDEGVKLRDQQTGTAKDVEREGKREQDKQKEKANGIDVAREEHDREREEGIRQKGRREHDKQKEEVKGKDVAREEDDSQREDDIREKGKREHNKQKEEVKGKYVAREEDDRAWERRKKRERREDLARSPGRKRSRHQRRGDDSGSDHTLDIERRRRHKDRKREAEKQPFSDESEDDDVSVGRDGWHRHKDRKKYSTDDISLDRDTRHRHKDRMRDSRHHPSGQGVRLKASVEKERGKRSGSKLEGRR</sequence>
<evidence type="ECO:0000256" key="4">
    <source>
        <dbReference type="SAM" id="MobiDB-lite"/>
    </source>
</evidence>
<evidence type="ECO:0000259" key="6">
    <source>
        <dbReference type="PROSITE" id="PS50878"/>
    </source>
</evidence>
<dbReference type="Gene3D" id="3.30.70.270">
    <property type="match status" value="2"/>
</dbReference>
<feature type="region of interest" description="Disordered" evidence="4">
    <location>
        <begin position="1192"/>
        <end position="1314"/>
    </location>
</feature>
<name>A0A388M526_CHABU</name>
<feature type="region of interest" description="Disordered" evidence="4">
    <location>
        <begin position="1969"/>
        <end position="1999"/>
    </location>
</feature>
<dbReference type="PROSITE" id="PS50128">
    <property type="entry name" value="SURP"/>
    <property type="match status" value="1"/>
</dbReference>
<feature type="compositionally biased region" description="Polar residues" evidence="4">
    <location>
        <begin position="2316"/>
        <end position="2328"/>
    </location>
</feature>
<dbReference type="OrthoDB" id="9950135at2759"/>
<dbReference type="InterPro" id="IPR043502">
    <property type="entry name" value="DNA/RNA_pol_sf"/>
</dbReference>
<feature type="compositionally biased region" description="Basic and acidic residues" evidence="4">
    <location>
        <begin position="1969"/>
        <end position="1986"/>
    </location>
</feature>